<organism evidence="2 3">
    <name type="scientific">Lucilia cuprina</name>
    <name type="common">Green bottle fly</name>
    <name type="synonym">Australian sheep blowfly</name>
    <dbReference type="NCBI Taxonomy" id="7375"/>
    <lineage>
        <taxon>Eukaryota</taxon>
        <taxon>Metazoa</taxon>
        <taxon>Ecdysozoa</taxon>
        <taxon>Arthropoda</taxon>
        <taxon>Hexapoda</taxon>
        <taxon>Insecta</taxon>
        <taxon>Pterygota</taxon>
        <taxon>Neoptera</taxon>
        <taxon>Endopterygota</taxon>
        <taxon>Diptera</taxon>
        <taxon>Brachycera</taxon>
        <taxon>Muscomorpha</taxon>
        <taxon>Oestroidea</taxon>
        <taxon>Calliphoridae</taxon>
        <taxon>Luciliinae</taxon>
        <taxon>Lucilia</taxon>
    </lineage>
</organism>
<evidence type="ECO:0000313" key="2">
    <source>
        <dbReference type="EMBL" id="KNC30176.1"/>
    </source>
</evidence>
<keyword evidence="3" id="KW-1185">Reference proteome</keyword>
<reference evidence="2 3" key="1">
    <citation type="journal article" date="2015" name="Nat. Commun.">
        <title>Lucilia cuprina genome unlocks parasitic fly biology to underpin future interventions.</title>
        <authorList>
            <person name="Anstead C.A."/>
            <person name="Korhonen P.K."/>
            <person name="Young N.D."/>
            <person name="Hall R.S."/>
            <person name="Jex A.R."/>
            <person name="Murali S.C."/>
            <person name="Hughes D.S."/>
            <person name="Lee S.F."/>
            <person name="Perry T."/>
            <person name="Stroehlein A.J."/>
            <person name="Ansell B.R."/>
            <person name="Breugelmans B."/>
            <person name="Hofmann A."/>
            <person name="Qu J."/>
            <person name="Dugan S."/>
            <person name="Lee S.L."/>
            <person name="Chao H."/>
            <person name="Dinh H."/>
            <person name="Han Y."/>
            <person name="Doddapaneni H.V."/>
            <person name="Worley K.C."/>
            <person name="Muzny D.M."/>
            <person name="Ioannidis P."/>
            <person name="Waterhouse R.M."/>
            <person name="Zdobnov E.M."/>
            <person name="James P.J."/>
            <person name="Bagnall N.H."/>
            <person name="Kotze A.C."/>
            <person name="Gibbs R.A."/>
            <person name="Richards S."/>
            <person name="Batterham P."/>
            <person name="Gasser R.B."/>
        </authorList>
    </citation>
    <scope>NUCLEOTIDE SEQUENCE [LARGE SCALE GENOMIC DNA]</scope>
    <source>
        <strain evidence="2 3">LS</strain>
        <tissue evidence="2">Full body</tissue>
    </source>
</reference>
<keyword evidence="1" id="KW-1133">Transmembrane helix</keyword>
<proteinExistence type="predicted"/>
<comment type="caution">
    <text evidence="2">The sequence shown here is derived from an EMBL/GenBank/DDBJ whole genome shotgun (WGS) entry which is preliminary data.</text>
</comment>
<gene>
    <name evidence="2" type="ORF">FF38_07662</name>
</gene>
<dbReference type="AlphaFoldDB" id="A0A0L0CD59"/>
<sequence length="159" mass="17243">MRPKKKFFLTSCTKTTATPSLSNWGRPARPIICKTSVIGISTYFFTLPSKYSVPLITTKWAGPASKRFFQSLIRSLTKAFNGAIYTTLALGVLLNALNMAISATIVLPEPVGAPSRTLLSYWGGKGSLSGMVITSCCGLPLNTNLRVACHDKHFLETII</sequence>
<name>A0A0L0CD59_LUCCU</name>
<dbReference type="EMBL" id="JRES01000563">
    <property type="protein sequence ID" value="KNC30176.1"/>
    <property type="molecule type" value="Genomic_DNA"/>
</dbReference>
<feature type="transmembrane region" description="Helical" evidence="1">
    <location>
        <begin position="127"/>
        <end position="145"/>
    </location>
</feature>
<protein>
    <submittedName>
        <fullName evidence="2">Uncharacterized protein</fullName>
    </submittedName>
</protein>
<evidence type="ECO:0000256" key="1">
    <source>
        <dbReference type="SAM" id="Phobius"/>
    </source>
</evidence>
<accession>A0A0L0CD59</accession>
<feature type="transmembrane region" description="Helical" evidence="1">
    <location>
        <begin position="83"/>
        <end position="107"/>
    </location>
</feature>
<evidence type="ECO:0000313" key="3">
    <source>
        <dbReference type="Proteomes" id="UP000037069"/>
    </source>
</evidence>
<keyword evidence="1" id="KW-0812">Transmembrane</keyword>
<keyword evidence="1" id="KW-0472">Membrane</keyword>
<dbReference type="Proteomes" id="UP000037069">
    <property type="component" value="Unassembled WGS sequence"/>
</dbReference>